<name>A0A9E8RXA1_9BACI</name>
<dbReference type="GO" id="GO:0016530">
    <property type="term" value="F:metallochaperone activity"/>
    <property type="evidence" value="ECO:0007669"/>
    <property type="project" value="TreeGrafter"/>
</dbReference>
<dbReference type="InterPro" id="IPR036411">
    <property type="entry name" value="TorD-like_sf"/>
</dbReference>
<dbReference type="PANTHER" id="PTHR43680:SF2">
    <property type="entry name" value="NITRATE REDUCTASE MOLYBDENUM COFACTOR ASSEMBLY CHAPERONE NARJ"/>
    <property type="match status" value="1"/>
</dbReference>
<protein>
    <submittedName>
        <fullName evidence="2">Nitrate reductase molybdenum cofactor assembly chaperone</fullName>
    </submittedName>
</protein>
<evidence type="ECO:0000313" key="2">
    <source>
        <dbReference type="EMBL" id="WAA09332.1"/>
    </source>
</evidence>
<dbReference type="SUPFAM" id="SSF89155">
    <property type="entry name" value="TorD-like"/>
    <property type="match status" value="1"/>
</dbReference>
<dbReference type="InterPro" id="IPR020945">
    <property type="entry name" value="DMSO/NO3_reduct_chaperone"/>
</dbReference>
<proteinExistence type="predicted"/>
<dbReference type="KEGG" id="faf:OE104_12285"/>
<keyword evidence="3" id="KW-1185">Reference proteome</keyword>
<dbReference type="Pfam" id="PF02613">
    <property type="entry name" value="Nitrate_red_del"/>
    <property type="match status" value="1"/>
</dbReference>
<dbReference type="PANTHER" id="PTHR43680">
    <property type="entry name" value="NITRATE REDUCTASE MOLYBDENUM COFACTOR ASSEMBLY CHAPERONE"/>
    <property type="match status" value="1"/>
</dbReference>
<dbReference type="InterPro" id="IPR003765">
    <property type="entry name" value="NO3_reductase_chaperone_NarJ"/>
</dbReference>
<dbReference type="GO" id="GO:0042128">
    <property type="term" value="P:nitrate assimilation"/>
    <property type="evidence" value="ECO:0007669"/>
    <property type="project" value="UniProtKB-KW"/>
</dbReference>
<dbReference type="GO" id="GO:0051082">
    <property type="term" value="F:unfolded protein binding"/>
    <property type="evidence" value="ECO:0007669"/>
    <property type="project" value="InterPro"/>
</dbReference>
<dbReference type="NCBIfam" id="TIGR00684">
    <property type="entry name" value="narJ"/>
    <property type="match status" value="1"/>
</dbReference>
<dbReference type="AlphaFoldDB" id="A0A9E8RXA1"/>
<dbReference type="Gene3D" id="1.10.3480.10">
    <property type="entry name" value="TorD-like"/>
    <property type="match status" value="1"/>
</dbReference>
<sequence length="180" mass="21226">MSDLNRRVLYQYIAILLQYPDEDFMNMLPELRNEIERLQDLSAKKELHQLIDNLSNTPLEQLVEHYIEHFDFGRTTNLYVTYFHSGEGRERGLELLKLKQFYERFGYETTDEELPDYLPLMLEFCANVPIHVSNELLEQHVEALQLMRDKLVESGSLYAVLLNLLMTTMYKNGVSTRTDA</sequence>
<evidence type="ECO:0000313" key="3">
    <source>
        <dbReference type="Proteomes" id="UP001164718"/>
    </source>
</evidence>
<reference evidence="2" key="1">
    <citation type="submission" date="2022-09" db="EMBL/GenBank/DDBJ databases">
        <title>Complete Genomes of Fervidibacillus albus and Fervidibacillus halotolerans isolated from tidal flat sediments.</title>
        <authorList>
            <person name="Kwon K.K."/>
            <person name="Yang S.-H."/>
            <person name="Park M.J."/>
            <person name="Oh H.-M."/>
        </authorList>
    </citation>
    <scope>NUCLEOTIDE SEQUENCE</scope>
    <source>
        <strain evidence="2">MEBiC13591</strain>
    </source>
</reference>
<organism evidence="2 3">
    <name type="scientific">Fervidibacillus albus</name>
    <dbReference type="NCBI Taxonomy" id="2980026"/>
    <lineage>
        <taxon>Bacteria</taxon>
        <taxon>Bacillati</taxon>
        <taxon>Bacillota</taxon>
        <taxon>Bacilli</taxon>
        <taxon>Bacillales</taxon>
        <taxon>Bacillaceae</taxon>
        <taxon>Fervidibacillus</taxon>
    </lineage>
</organism>
<dbReference type="GO" id="GO:0051131">
    <property type="term" value="P:chaperone-mediated protein complex assembly"/>
    <property type="evidence" value="ECO:0007669"/>
    <property type="project" value="InterPro"/>
</dbReference>
<keyword evidence="1" id="KW-0534">Nitrate assimilation</keyword>
<accession>A0A9E8RXA1</accession>
<dbReference type="RefSeq" id="WP_275417114.1">
    <property type="nucleotide sequence ID" value="NZ_CP106878.1"/>
</dbReference>
<gene>
    <name evidence="2" type="primary">narJ</name>
    <name evidence="2" type="ORF">OE104_12285</name>
</gene>
<evidence type="ECO:0000256" key="1">
    <source>
        <dbReference type="ARBA" id="ARBA00023063"/>
    </source>
</evidence>
<dbReference type="EMBL" id="CP106878">
    <property type="protein sequence ID" value="WAA09332.1"/>
    <property type="molecule type" value="Genomic_DNA"/>
</dbReference>
<dbReference type="Proteomes" id="UP001164718">
    <property type="component" value="Chromosome"/>
</dbReference>